<dbReference type="AlphaFoldDB" id="A0A4R0K0D9"/>
<dbReference type="SUPFAM" id="SSF54909">
    <property type="entry name" value="Dimeric alpha+beta barrel"/>
    <property type="match status" value="1"/>
</dbReference>
<keyword evidence="3" id="KW-1185">Reference proteome</keyword>
<dbReference type="Gene3D" id="3.30.70.1060">
    <property type="entry name" value="Dimeric alpha+beta barrel"/>
    <property type="match status" value="1"/>
</dbReference>
<evidence type="ECO:0000313" key="3">
    <source>
        <dbReference type="Proteomes" id="UP000293342"/>
    </source>
</evidence>
<proteinExistence type="predicted"/>
<evidence type="ECO:0000313" key="2">
    <source>
        <dbReference type="EMBL" id="TCC51108.1"/>
    </source>
</evidence>
<comment type="caution">
    <text evidence="2">The sequence shown here is derived from an EMBL/GenBank/DDBJ whole genome shotgun (WGS) entry which is preliminary data.</text>
</comment>
<accession>A0A4R0K0D9</accession>
<dbReference type="OrthoDB" id="668782at2"/>
<dbReference type="Proteomes" id="UP000293342">
    <property type="component" value="Unassembled WGS sequence"/>
</dbReference>
<feature type="region of interest" description="Disordered" evidence="1">
    <location>
        <begin position="34"/>
        <end position="60"/>
    </location>
</feature>
<organism evidence="2 3">
    <name type="scientific">Kribbella capetownensis</name>
    <dbReference type="NCBI Taxonomy" id="1572659"/>
    <lineage>
        <taxon>Bacteria</taxon>
        <taxon>Bacillati</taxon>
        <taxon>Actinomycetota</taxon>
        <taxon>Actinomycetes</taxon>
        <taxon>Propionibacteriales</taxon>
        <taxon>Kribbellaceae</taxon>
        <taxon>Kribbella</taxon>
    </lineage>
</organism>
<reference evidence="2 3" key="1">
    <citation type="submission" date="2019-02" db="EMBL/GenBank/DDBJ databases">
        <title>Kribbella capetownensis sp. nov. and Kribbella speibonae sp. nov., isolated from soil.</title>
        <authorList>
            <person name="Curtis S.M."/>
            <person name="Norton I."/>
            <person name="Everest G.J."/>
            <person name="Meyers P.R."/>
        </authorList>
    </citation>
    <scope>NUCLEOTIDE SEQUENCE [LARGE SCALE GENOMIC DNA]</scope>
    <source>
        <strain evidence="2 3">YM53</strain>
    </source>
</reference>
<evidence type="ECO:0000256" key="1">
    <source>
        <dbReference type="SAM" id="MobiDB-lite"/>
    </source>
</evidence>
<evidence type="ECO:0008006" key="4">
    <source>
        <dbReference type="Google" id="ProtNLM"/>
    </source>
</evidence>
<dbReference type="RefSeq" id="WP_131513800.1">
    <property type="nucleotide sequence ID" value="NZ_SJKD01000002.1"/>
</dbReference>
<name>A0A4R0K0D9_9ACTN</name>
<gene>
    <name evidence="2" type="ORF">E0H75_13310</name>
</gene>
<protein>
    <recommendedName>
        <fullName evidence="4">YCII-related domain-containing protein</fullName>
    </recommendedName>
</protein>
<feature type="compositionally biased region" description="Polar residues" evidence="1">
    <location>
        <begin position="40"/>
        <end position="60"/>
    </location>
</feature>
<dbReference type="InterPro" id="IPR011008">
    <property type="entry name" value="Dimeric_a/b-barrel"/>
</dbReference>
<dbReference type="EMBL" id="SJKD01000002">
    <property type="protein sequence ID" value="TCC51108.1"/>
    <property type="molecule type" value="Genomic_DNA"/>
</dbReference>
<sequence length="60" mass="6640">MKYAMFIHYKPGYHEAVSEDEQEAVVADHGALAQDPHARSSAQLQPIETATTLRGQSGNW</sequence>